<gene>
    <name evidence="2" type="ORF">BDW02DRAFT_574297</name>
</gene>
<dbReference type="PANTHER" id="PTHR21310:SF56">
    <property type="entry name" value="AMINOGLYCOSIDE PHOSPHOTRANSFERASE DOMAIN-CONTAINING PROTEIN"/>
    <property type="match status" value="1"/>
</dbReference>
<dbReference type="EMBL" id="ML975467">
    <property type="protein sequence ID" value="KAF1829106.1"/>
    <property type="molecule type" value="Genomic_DNA"/>
</dbReference>
<dbReference type="PANTHER" id="PTHR21310">
    <property type="entry name" value="AMINOGLYCOSIDE PHOSPHOTRANSFERASE-RELATED-RELATED"/>
    <property type="match status" value="1"/>
</dbReference>
<dbReference type="InterPro" id="IPR011009">
    <property type="entry name" value="Kinase-like_dom_sf"/>
</dbReference>
<reference evidence="2" key="1">
    <citation type="submission" date="2020-01" db="EMBL/GenBank/DDBJ databases">
        <authorList>
            <consortium name="DOE Joint Genome Institute"/>
            <person name="Haridas S."/>
            <person name="Albert R."/>
            <person name="Binder M."/>
            <person name="Bloem J."/>
            <person name="Labutti K."/>
            <person name="Salamov A."/>
            <person name="Andreopoulos B."/>
            <person name="Baker S.E."/>
            <person name="Barry K."/>
            <person name="Bills G."/>
            <person name="Bluhm B.H."/>
            <person name="Cannon C."/>
            <person name="Castanera R."/>
            <person name="Culley D.E."/>
            <person name="Daum C."/>
            <person name="Ezra D."/>
            <person name="Gonzalez J.B."/>
            <person name="Henrissat B."/>
            <person name="Kuo A."/>
            <person name="Liang C."/>
            <person name="Lipzen A."/>
            <person name="Lutzoni F."/>
            <person name="Magnuson J."/>
            <person name="Mondo S."/>
            <person name="Nolan M."/>
            <person name="Ohm R."/>
            <person name="Pangilinan J."/>
            <person name="Park H.-J."/>
            <person name="Ramirez L."/>
            <person name="Alfaro M."/>
            <person name="Sun H."/>
            <person name="Tritt A."/>
            <person name="Yoshinaga Y."/>
            <person name="Zwiers L.-H."/>
            <person name="Turgeon B.G."/>
            <person name="Goodwin S.B."/>
            <person name="Spatafora J.W."/>
            <person name="Crous P.W."/>
            <person name="Grigoriev I.V."/>
        </authorList>
    </citation>
    <scope>NUCLEOTIDE SEQUENCE</scope>
    <source>
        <strain evidence="2">P77</strain>
    </source>
</reference>
<dbReference type="Proteomes" id="UP000800040">
    <property type="component" value="Unassembled WGS sequence"/>
</dbReference>
<dbReference type="AlphaFoldDB" id="A0A6A5JZC3"/>
<keyword evidence="3" id="KW-1185">Reference proteome</keyword>
<evidence type="ECO:0000259" key="1">
    <source>
        <dbReference type="Pfam" id="PF01636"/>
    </source>
</evidence>
<evidence type="ECO:0000313" key="2">
    <source>
        <dbReference type="EMBL" id="KAF1829106.1"/>
    </source>
</evidence>
<organism evidence="2 3">
    <name type="scientific">Decorospora gaudefroyi</name>
    <dbReference type="NCBI Taxonomy" id="184978"/>
    <lineage>
        <taxon>Eukaryota</taxon>
        <taxon>Fungi</taxon>
        <taxon>Dikarya</taxon>
        <taxon>Ascomycota</taxon>
        <taxon>Pezizomycotina</taxon>
        <taxon>Dothideomycetes</taxon>
        <taxon>Pleosporomycetidae</taxon>
        <taxon>Pleosporales</taxon>
        <taxon>Pleosporineae</taxon>
        <taxon>Pleosporaceae</taxon>
        <taxon>Decorospora</taxon>
    </lineage>
</organism>
<dbReference type="SUPFAM" id="SSF56112">
    <property type="entry name" value="Protein kinase-like (PK-like)"/>
    <property type="match status" value="1"/>
</dbReference>
<dbReference type="OrthoDB" id="10003767at2759"/>
<accession>A0A6A5JZC3</accession>
<protein>
    <recommendedName>
        <fullName evidence="1">Aminoglycoside phosphotransferase domain-containing protein</fullName>
    </recommendedName>
</protein>
<evidence type="ECO:0000313" key="3">
    <source>
        <dbReference type="Proteomes" id="UP000800040"/>
    </source>
</evidence>
<feature type="domain" description="Aminoglycoside phosphotransferase" evidence="1">
    <location>
        <begin position="154"/>
        <end position="371"/>
    </location>
</feature>
<sequence>MSMESTRLYDVELSPVINLDDYDGTRRVAMPAMRDGESRGSDEESESEPLDMFDPQRIFTETGDFRHGGEKALAWKLRVLQLMSDLFPGMRKEPFVELLGEGSFNMVIGVTLEPEEDRRDSGMVRVSRFLHLAPKTRCLALRVPFDAGGGLTGRPVNDLQRDVANLSVVGSRLAVPVPKVVGYDFSERNALGRPYVLTTRLCGTALCHLWVKLNVAQQHSVVRQATQIAEKIASVCAPAAGYISLTNLYRPSSTIALDAFPIPTQEATKRPELGPTNPLPAPNQTPCECLLDMCERWIAYEQRTGETLHNEQIWAAIMSLIYALDRRGWLGDNFHLVHNDLFPRNMLGVIRSETEVDITGVIDWDMASFAPKVVALRAPFWGWLDSGDEQDELSALVEVRGFGPRAVRQAFLQTASEEYVAFGTGGEGVVARDLWKVVCGGMMRGGWRELGISVVKSWDQMHPSDELRMYIDKF</sequence>
<name>A0A6A5JZC3_9PLEO</name>
<dbReference type="InterPro" id="IPR051678">
    <property type="entry name" value="AGP_Transferase"/>
</dbReference>
<proteinExistence type="predicted"/>
<dbReference type="Pfam" id="PF01636">
    <property type="entry name" value="APH"/>
    <property type="match status" value="1"/>
</dbReference>
<dbReference type="InterPro" id="IPR002575">
    <property type="entry name" value="Aminoglycoside_PTrfase"/>
</dbReference>